<sequence length="275" mass="29107">MAGNARAAGASVTSRALSILGAFDPLHPSLTLSDIARRTGIPLATVHRLSGELETWGALRRGYDGRYRIGLRLWELGSLSQALTSAREMALPHLRKLYERTGEDSYLAVPDGSDAVFVEYLGGRRAGTAGPRRRLRHPLAGSAAGLALLAHRGAGASGPRTRLAEVRRRGWALTRDHEVPGLLALAMPVVAVTGTADMAIGLCAPTTDRLARWREELSLTVAAVQRDLACRDSPAPAGPVTEDDGADDFTAGLPGLPESGRGERMAVRLSVRLGG</sequence>
<accession>A0A3M8F7M6</accession>
<evidence type="ECO:0000256" key="2">
    <source>
        <dbReference type="ARBA" id="ARBA00023125"/>
    </source>
</evidence>
<dbReference type="SMART" id="SM00346">
    <property type="entry name" value="HTH_ICLR"/>
    <property type="match status" value="1"/>
</dbReference>
<dbReference type="InterPro" id="IPR014757">
    <property type="entry name" value="Tscrpt_reg_IclR_C"/>
</dbReference>
<dbReference type="Proteomes" id="UP000028058">
    <property type="component" value="Unassembled WGS sequence"/>
</dbReference>
<keyword evidence="7" id="KW-1185">Reference proteome</keyword>
<dbReference type="GO" id="GO:0003700">
    <property type="term" value="F:DNA-binding transcription factor activity"/>
    <property type="evidence" value="ECO:0007669"/>
    <property type="project" value="TreeGrafter"/>
</dbReference>
<dbReference type="InterPro" id="IPR036390">
    <property type="entry name" value="WH_DNA-bd_sf"/>
</dbReference>
<evidence type="ECO:0000313" key="7">
    <source>
        <dbReference type="Proteomes" id="UP000028058"/>
    </source>
</evidence>
<dbReference type="RefSeq" id="WP_050364080.1">
    <property type="nucleotide sequence ID" value="NZ_CP134822.1"/>
</dbReference>
<organism evidence="6 7">
    <name type="scientific">Streptomyces xinghaiensis</name>
    <dbReference type="NCBI Taxonomy" id="1038928"/>
    <lineage>
        <taxon>Bacteria</taxon>
        <taxon>Bacillati</taxon>
        <taxon>Actinomycetota</taxon>
        <taxon>Actinomycetes</taxon>
        <taxon>Kitasatosporales</taxon>
        <taxon>Streptomycetaceae</taxon>
        <taxon>Streptomyces</taxon>
    </lineage>
</organism>
<dbReference type="GO" id="GO:0003677">
    <property type="term" value="F:DNA binding"/>
    <property type="evidence" value="ECO:0007669"/>
    <property type="project" value="UniProtKB-KW"/>
</dbReference>
<evidence type="ECO:0000259" key="4">
    <source>
        <dbReference type="PROSITE" id="PS51077"/>
    </source>
</evidence>
<dbReference type="PANTHER" id="PTHR30136:SF24">
    <property type="entry name" value="HTH-TYPE TRANSCRIPTIONAL REPRESSOR ALLR"/>
    <property type="match status" value="1"/>
</dbReference>
<proteinExistence type="predicted"/>
<dbReference type="SUPFAM" id="SSF46785">
    <property type="entry name" value="Winged helix' DNA-binding domain"/>
    <property type="match status" value="1"/>
</dbReference>
<dbReference type="SUPFAM" id="SSF55781">
    <property type="entry name" value="GAF domain-like"/>
    <property type="match status" value="1"/>
</dbReference>
<dbReference type="Gene3D" id="3.30.450.40">
    <property type="match status" value="2"/>
</dbReference>
<dbReference type="InterPro" id="IPR036388">
    <property type="entry name" value="WH-like_DNA-bd_sf"/>
</dbReference>
<reference evidence="6 7" key="1">
    <citation type="journal article" date="2014" name="Genome Announc.">
        <title>Draft Genome Sequence of Streptomyces fradiae ATCC 19609, a Strain Highly Sensitive to Antibiotics.</title>
        <authorList>
            <person name="Bekker O.B."/>
            <person name="Klimina K.M."/>
            <person name="Vatlin A.A."/>
            <person name="Zakharevich N.V."/>
            <person name="Kasianov A.S."/>
            <person name="Danilenko V.N."/>
        </authorList>
    </citation>
    <scope>NUCLEOTIDE SEQUENCE [LARGE SCALE GENOMIC DNA]</scope>
    <source>
        <strain evidence="6 7">ATCC 19609</strain>
    </source>
</reference>
<keyword evidence="3" id="KW-0804">Transcription</keyword>
<evidence type="ECO:0000256" key="1">
    <source>
        <dbReference type="ARBA" id="ARBA00023015"/>
    </source>
</evidence>
<protein>
    <submittedName>
        <fullName evidence="6">IclR family transcriptional regulator</fullName>
    </submittedName>
</protein>
<dbReference type="PANTHER" id="PTHR30136">
    <property type="entry name" value="HELIX-TURN-HELIX TRANSCRIPTIONAL REGULATOR, ICLR FAMILY"/>
    <property type="match status" value="1"/>
</dbReference>
<comment type="caution">
    <text evidence="6">The sequence shown here is derived from an EMBL/GenBank/DDBJ whole genome shotgun (WGS) entry which is preliminary data.</text>
</comment>
<dbReference type="InterPro" id="IPR050707">
    <property type="entry name" value="HTH_MetabolicPath_Reg"/>
</dbReference>
<evidence type="ECO:0000256" key="3">
    <source>
        <dbReference type="ARBA" id="ARBA00023163"/>
    </source>
</evidence>
<keyword evidence="2" id="KW-0238">DNA-binding</keyword>
<dbReference type="Pfam" id="PF09339">
    <property type="entry name" value="HTH_IclR"/>
    <property type="match status" value="1"/>
</dbReference>
<dbReference type="AlphaFoldDB" id="A0A3M8F7M6"/>
<dbReference type="Gene3D" id="1.10.10.10">
    <property type="entry name" value="Winged helix-like DNA-binding domain superfamily/Winged helix DNA-binding domain"/>
    <property type="match status" value="1"/>
</dbReference>
<dbReference type="OrthoDB" id="60629at2"/>
<dbReference type="PROSITE" id="PS51078">
    <property type="entry name" value="ICLR_ED"/>
    <property type="match status" value="1"/>
</dbReference>
<feature type="domain" description="HTH iclR-type" evidence="4">
    <location>
        <begin position="10"/>
        <end position="71"/>
    </location>
</feature>
<dbReference type="InterPro" id="IPR029016">
    <property type="entry name" value="GAF-like_dom_sf"/>
</dbReference>
<dbReference type="EMBL" id="JNAD02000004">
    <property type="protein sequence ID" value="RKM96689.1"/>
    <property type="molecule type" value="Genomic_DNA"/>
</dbReference>
<keyword evidence="1" id="KW-0805">Transcription regulation</keyword>
<evidence type="ECO:0000313" key="6">
    <source>
        <dbReference type="EMBL" id="RKM96689.1"/>
    </source>
</evidence>
<dbReference type="GO" id="GO:0045892">
    <property type="term" value="P:negative regulation of DNA-templated transcription"/>
    <property type="evidence" value="ECO:0007669"/>
    <property type="project" value="TreeGrafter"/>
</dbReference>
<dbReference type="InterPro" id="IPR005471">
    <property type="entry name" value="Tscrpt_reg_IclR_N"/>
</dbReference>
<feature type="domain" description="IclR-ED" evidence="5">
    <location>
        <begin position="72"/>
        <end position="230"/>
    </location>
</feature>
<gene>
    <name evidence="6" type="ORF">SFRA_011730</name>
</gene>
<dbReference type="PROSITE" id="PS51077">
    <property type="entry name" value="HTH_ICLR"/>
    <property type="match status" value="1"/>
</dbReference>
<evidence type="ECO:0000259" key="5">
    <source>
        <dbReference type="PROSITE" id="PS51078"/>
    </source>
</evidence>
<name>A0A3M8F7M6_9ACTN</name>